<reference evidence="4 5" key="1">
    <citation type="journal article" date="2019" name="Int. J. Syst. Evol. Microbiol.">
        <title>The Global Catalogue of Microorganisms (GCM) 10K type strain sequencing project: providing services to taxonomists for standard genome sequencing and annotation.</title>
        <authorList>
            <consortium name="The Broad Institute Genomics Platform"/>
            <consortium name="The Broad Institute Genome Sequencing Center for Infectious Disease"/>
            <person name="Wu L."/>
            <person name="Ma J."/>
        </authorList>
    </citation>
    <scope>NUCLEOTIDE SEQUENCE [LARGE SCALE GENOMIC DNA]</scope>
    <source>
        <strain evidence="4 5">CGMCC 1.10594</strain>
    </source>
</reference>
<feature type="domain" description="Mop" evidence="3">
    <location>
        <begin position="2"/>
        <end position="68"/>
    </location>
</feature>
<evidence type="ECO:0000313" key="4">
    <source>
        <dbReference type="EMBL" id="MFD1633943.1"/>
    </source>
</evidence>
<dbReference type="NCBIfam" id="TIGR00638">
    <property type="entry name" value="Mop"/>
    <property type="match status" value="1"/>
</dbReference>
<dbReference type="Pfam" id="PF03459">
    <property type="entry name" value="TOBE"/>
    <property type="match status" value="1"/>
</dbReference>
<dbReference type="InterPro" id="IPR005116">
    <property type="entry name" value="Transp-assoc_OB_typ1"/>
</dbReference>
<proteinExistence type="predicted"/>
<evidence type="ECO:0000256" key="1">
    <source>
        <dbReference type="ARBA" id="ARBA00004202"/>
    </source>
</evidence>
<dbReference type="AlphaFoldDB" id="A0ABD6CXK3"/>
<evidence type="ECO:0000256" key="2">
    <source>
        <dbReference type="ARBA" id="ARBA00022505"/>
    </source>
</evidence>
<gene>
    <name evidence="4" type="ORF">ACFSBJ_09385</name>
</gene>
<keyword evidence="2" id="KW-0500">Molybdenum</keyword>
<protein>
    <submittedName>
        <fullName evidence="4">Molybdopterin-binding protein</fullName>
    </submittedName>
</protein>
<sequence length="69" mass="7212">MSLSARNRLSGTVHSVETDGLMAEVVIELDGGQVVTAVITAGSVERLGVEEGKELDAVIKATEVMVEVD</sequence>
<evidence type="ECO:0000313" key="5">
    <source>
        <dbReference type="Proteomes" id="UP001597075"/>
    </source>
</evidence>
<dbReference type="InterPro" id="IPR008995">
    <property type="entry name" value="Mo/tungstate-bd_C_term_dom"/>
</dbReference>
<accession>A0ABD6CXK3</accession>
<dbReference type="Gene3D" id="2.40.50.100">
    <property type="match status" value="1"/>
</dbReference>
<dbReference type="RefSeq" id="WP_256404208.1">
    <property type="nucleotide sequence ID" value="NZ_CP187151.1"/>
</dbReference>
<dbReference type="Proteomes" id="UP001597075">
    <property type="component" value="Unassembled WGS sequence"/>
</dbReference>
<comment type="subcellular location">
    <subcellularLocation>
        <location evidence="1">Cell membrane</location>
        <topology evidence="1">Peripheral membrane protein</topology>
    </subcellularLocation>
</comment>
<comment type="caution">
    <text evidence="4">The sequence shown here is derived from an EMBL/GenBank/DDBJ whole genome shotgun (WGS) entry which is preliminary data.</text>
</comment>
<dbReference type="InterPro" id="IPR004606">
    <property type="entry name" value="Mop_domain"/>
</dbReference>
<dbReference type="GO" id="GO:0005886">
    <property type="term" value="C:plasma membrane"/>
    <property type="evidence" value="ECO:0007669"/>
    <property type="project" value="UniProtKB-SubCell"/>
</dbReference>
<dbReference type="EMBL" id="JBHUDL010000010">
    <property type="protein sequence ID" value="MFD1633943.1"/>
    <property type="molecule type" value="Genomic_DNA"/>
</dbReference>
<keyword evidence="5" id="KW-1185">Reference proteome</keyword>
<name>A0ABD6CXK3_9EURY</name>
<evidence type="ECO:0000259" key="3">
    <source>
        <dbReference type="PROSITE" id="PS51866"/>
    </source>
</evidence>
<dbReference type="SUPFAM" id="SSF50331">
    <property type="entry name" value="MOP-like"/>
    <property type="match status" value="1"/>
</dbReference>
<organism evidence="4 5">
    <name type="scientific">Haloplanus ruber</name>
    <dbReference type="NCBI Taxonomy" id="869892"/>
    <lineage>
        <taxon>Archaea</taxon>
        <taxon>Methanobacteriati</taxon>
        <taxon>Methanobacteriota</taxon>
        <taxon>Stenosarchaea group</taxon>
        <taxon>Halobacteria</taxon>
        <taxon>Halobacteriales</taxon>
        <taxon>Haloferacaceae</taxon>
        <taxon>Haloplanus</taxon>
    </lineage>
</organism>
<dbReference type="PROSITE" id="PS51866">
    <property type="entry name" value="MOP"/>
    <property type="match status" value="1"/>
</dbReference>